<dbReference type="GO" id="GO:0031593">
    <property type="term" value="F:polyubiquitin modification-dependent protein binding"/>
    <property type="evidence" value="ECO:0007669"/>
    <property type="project" value="TreeGrafter"/>
</dbReference>
<dbReference type="PRINTS" id="PR02051">
    <property type="entry name" value="PROTEINF175"/>
</dbReference>
<gene>
    <name evidence="2" type="ORF">BCR43DRAFT_510524</name>
</gene>
<keyword evidence="3" id="KW-1185">Reference proteome</keyword>
<dbReference type="InParanoid" id="A0A1X2HWK0"/>
<dbReference type="InterPro" id="IPR023238">
    <property type="entry name" value="FAM175"/>
</dbReference>
<evidence type="ECO:0000313" key="2">
    <source>
        <dbReference type="EMBL" id="ORZ03468.1"/>
    </source>
</evidence>
<keyword evidence="1" id="KW-0175">Coiled coil</keyword>
<dbReference type="GO" id="GO:0005634">
    <property type="term" value="C:nucleus"/>
    <property type="evidence" value="ECO:0007669"/>
    <property type="project" value="TreeGrafter"/>
</dbReference>
<dbReference type="GO" id="GO:0090307">
    <property type="term" value="P:mitotic spindle assembly"/>
    <property type="evidence" value="ECO:0007669"/>
    <property type="project" value="TreeGrafter"/>
</dbReference>
<feature type="coiled-coil region" evidence="1">
    <location>
        <begin position="219"/>
        <end position="246"/>
    </location>
</feature>
<dbReference type="OMA" id="YECANAK"/>
<proteinExistence type="predicted"/>
<sequence length="248" mass="27562">MATPSSVRISGTILASLLYECANAKGDQEGFLTGTLATQTTGIMSDASDTAEESVEQYIRYHCLSSELDRPYDSMGSVQPQALADQLSCLNGTTVIGYFRFRRQSELILSAREQGLVRSLSTILDSRVAFHCTAIITVNLSPEDNPSTHSYEFAVWDNANLSKIPVHIVNMTESALAYQQLVPSIAPSSAMHDQVFQDIQPASIMQQYDAMYHRAIRSLQKATHEVSEKEAKLHELQKQIQELEQKNM</sequence>
<name>A0A1X2HWK0_SYNRA</name>
<dbReference type="PANTHER" id="PTHR31728">
    <property type="entry name" value="ABRAXAS FAMILY MEMBER"/>
    <property type="match status" value="1"/>
</dbReference>
<dbReference type="GO" id="GO:0008017">
    <property type="term" value="F:microtubule binding"/>
    <property type="evidence" value="ECO:0007669"/>
    <property type="project" value="TreeGrafter"/>
</dbReference>
<evidence type="ECO:0000256" key="1">
    <source>
        <dbReference type="SAM" id="Coils"/>
    </source>
</evidence>
<comment type="caution">
    <text evidence="2">The sequence shown here is derived from an EMBL/GenBank/DDBJ whole genome shotgun (WGS) entry which is preliminary data.</text>
</comment>
<reference evidence="2 3" key="1">
    <citation type="submission" date="2016-07" db="EMBL/GenBank/DDBJ databases">
        <title>Pervasive Adenine N6-methylation of Active Genes in Fungi.</title>
        <authorList>
            <consortium name="DOE Joint Genome Institute"/>
            <person name="Mondo S.J."/>
            <person name="Dannebaum R.O."/>
            <person name="Kuo R.C."/>
            <person name="Labutti K."/>
            <person name="Haridas S."/>
            <person name="Kuo A."/>
            <person name="Salamov A."/>
            <person name="Ahrendt S.R."/>
            <person name="Lipzen A."/>
            <person name="Sullivan W."/>
            <person name="Andreopoulos W.B."/>
            <person name="Clum A."/>
            <person name="Lindquist E."/>
            <person name="Daum C."/>
            <person name="Ramamoorthy G.K."/>
            <person name="Gryganskyi A."/>
            <person name="Culley D."/>
            <person name="Magnuson J.K."/>
            <person name="James T.Y."/>
            <person name="O'Malley M.A."/>
            <person name="Stajich J.E."/>
            <person name="Spatafora J.W."/>
            <person name="Visel A."/>
            <person name="Grigoriev I.V."/>
        </authorList>
    </citation>
    <scope>NUCLEOTIDE SEQUENCE [LARGE SCALE GENOMIC DNA]</scope>
    <source>
        <strain evidence="2 3">NRRL 2496</strain>
    </source>
</reference>
<evidence type="ECO:0008006" key="4">
    <source>
        <dbReference type="Google" id="ProtNLM"/>
    </source>
</evidence>
<dbReference type="Pfam" id="PF21125">
    <property type="entry name" value="MPN_2A_DUB_like"/>
    <property type="match status" value="1"/>
</dbReference>
<dbReference type="EMBL" id="MCGN01000001">
    <property type="protein sequence ID" value="ORZ03468.1"/>
    <property type="molecule type" value="Genomic_DNA"/>
</dbReference>
<organism evidence="2 3">
    <name type="scientific">Syncephalastrum racemosum</name>
    <name type="common">Filamentous fungus</name>
    <dbReference type="NCBI Taxonomy" id="13706"/>
    <lineage>
        <taxon>Eukaryota</taxon>
        <taxon>Fungi</taxon>
        <taxon>Fungi incertae sedis</taxon>
        <taxon>Mucoromycota</taxon>
        <taxon>Mucoromycotina</taxon>
        <taxon>Mucoromycetes</taxon>
        <taxon>Mucorales</taxon>
        <taxon>Syncephalastraceae</taxon>
        <taxon>Syncephalastrum</taxon>
    </lineage>
</organism>
<accession>A0A1X2HWK0</accession>
<evidence type="ECO:0000313" key="3">
    <source>
        <dbReference type="Proteomes" id="UP000242180"/>
    </source>
</evidence>
<dbReference type="OrthoDB" id="6358435at2759"/>
<protein>
    <recommendedName>
        <fullName evidence="4">MPN domain-containing protein</fullName>
    </recommendedName>
</protein>
<dbReference type="AlphaFoldDB" id="A0A1X2HWK0"/>
<dbReference type="GO" id="GO:0008608">
    <property type="term" value="P:attachment of spindle microtubules to kinetochore"/>
    <property type="evidence" value="ECO:0007669"/>
    <property type="project" value="TreeGrafter"/>
</dbReference>
<dbReference type="STRING" id="13706.A0A1X2HWK0"/>
<dbReference type="PANTHER" id="PTHR31728:SF5">
    <property type="entry name" value="OS07G0540200 PROTEIN"/>
    <property type="match status" value="1"/>
</dbReference>
<dbReference type="Proteomes" id="UP000242180">
    <property type="component" value="Unassembled WGS sequence"/>
</dbReference>
<dbReference type="GO" id="GO:0070536">
    <property type="term" value="P:protein K63-linked deubiquitination"/>
    <property type="evidence" value="ECO:0007669"/>
    <property type="project" value="TreeGrafter"/>
</dbReference>